<evidence type="ECO:0008006" key="3">
    <source>
        <dbReference type="Google" id="ProtNLM"/>
    </source>
</evidence>
<evidence type="ECO:0000313" key="2">
    <source>
        <dbReference type="Proteomes" id="UP000077824"/>
    </source>
</evidence>
<organism evidence="1 2">
    <name type="scientific">Chryseobacterium glaciei</name>
    <dbReference type="NCBI Taxonomy" id="1685010"/>
    <lineage>
        <taxon>Bacteria</taxon>
        <taxon>Pseudomonadati</taxon>
        <taxon>Bacteroidota</taxon>
        <taxon>Flavobacteriia</taxon>
        <taxon>Flavobacteriales</taxon>
        <taxon>Weeksellaceae</taxon>
        <taxon>Chryseobacterium group</taxon>
        <taxon>Chryseobacterium</taxon>
    </lineage>
</organism>
<dbReference type="EMBL" id="CP015199">
    <property type="protein sequence ID" value="ANF51353.1"/>
    <property type="molecule type" value="Genomic_DNA"/>
</dbReference>
<sequence>MKNLRKLNRQNLEQINGAGVSRCDGCPSHLVFGPGGGWPDTSSASCEAYFGLSETCKMCVMVSVDCFVQISAI</sequence>
<dbReference type="OrthoDB" id="1264586at2"/>
<gene>
    <name evidence="1" type="ORF">A0O34_12910</name>
</gene>
<name>A0A172XWG1_9FLAO</name>
<dbReference type="RefSeq" id="WP_066755208.1">
    <property type="nucleotide sequence ID" value="NZ_CP015199.1"/>
</dbReference>
<dbReference type="STRING" id="1685010.A0O34_12910"/>
<dbReference type="Proteomes" id="UP000077824">
    <property type="component" value="Chromosome"/>
</dbReference>
<reference evidence="1 2" key="1">
    <citation type="submission" date="2016-04" db="EMBL/GenBank/DDBJ databases">
        <title>Complete Genome Sequence of Chryseobacterium sp. IHBB 10212.</title>
        <authorList>
            <person name="Pal M."/>
            <person name="Swarnkar M.K."/>
            <person name="Kaushal K."/>
            <person name="Chhibber S."/>
            <person name="Singh A.K."/>
            <person name="Gulati A."/>
        </authorList>
    </citation>
    <scope>NUCLEOTIDE SEQUENCE [LARGE SCALE GENOMIC DNA]</scope>
    <source>
        <strain evidence="1 2">IHBB 10212</strain>
    </source>
</reference>
<dbReference type="NCBIfam" id="NF047798">
    <property type="entry name" value="leader_Chryseo"/>
    <property type="match status" value="1"/>
</dbReference>
<protein>
    <recommendedName>
        <fullName evidence="3">Bacteriocin</fullName>
    </recommendedName>
</protein>
<dbReference type="InterPro" id="IPR058074">
    <property type="entry name" value="Bacteriocin-like"/>
</dbReference>
<dbReference type="KEGG" id="chh:A0O34_12910"/>
<proteinExistence type="predicted"/>
<accession>A0A172XWG1</accession>
<evidence type="ECO:0000313" key="1">
    <source>
        <dbReference type="EMBL" id="ANF51353.1"/>
    </source>
</evidence>
<dbReference type="AlphaFoldDB" id="A0A172XWG1"/>
<keyword evidence="2" id="KW-1185">Reference proteome</keyword>